<evidence type="ECO:0000256" key="1">
    <source>
        <dbReference type="SAM" id="Phobius"/>
    </source>
</evidence>
<sequence length="157" mass="18011">MTERVLRFSQRGYYLSFLLAVVAVIGGYFAARFVHFDKSSESGIALQSLAFILLLGTLPGILWWFHRLVERLKAKPDAEKERTYKQMIALRLFVVDFNIVLNILLFFLFSDKSFFMCTAIAAIILLFCRPNKSNIESDLGLLVETEEGEDEDETNDQ</sequence>
<protein>
    <recommendedName>
        <fullName evidence="4">Transmembrane protein</fullName>
    </recommendedName>
</protein>
<dbReference type="EMBL" id="BDCR01000003">
    <property type="protein sequence ID" value="GAT62891.1"/>
    <property type="molecule type" value="Genomic_DNA"/>
</dbReference>
<feature type="transmembrane region" description="Helical" evidence="1">
    <location>
        <begin position="43"/>
        <end position="65"/>
    </location>
</feature>
<dbReference type="RefSeq" id="WP_068703604.1">
    <property type="nucleotide sequence ID" value="NZ_BDCR01000003.1"/>
</dbReference>
<organism evidence="2 3">
    <name type="scientific">Paludibacter jiangxiensis</name>
    <dbReference type="NCBI Taxonomy" id="681398"/>
    <lineage>
        <taxon>Bacteria</taxon>
        <taxon>Pseudomonadati</taxon>
        <taxon>Bacteroidota</taxon>
        <taxon>Bacteroidia</taxon>
        <taxon>Bacteroidales</taxon>
        <taxon>Paludibacteraceae</taxon>
        <taxon>Paludibacter</taxon>
    </lineage>
</organism>
<evidence type="ECO:0000313" key="2">
    <source>
        <dbReference type="EMBL" id="GAT62891.1"/>
    </source>
</evidence>
<gene>
    <name evidence="2" type="ORF">PJIAN_3202</name>
</gene>
<feature type="transmembrane region" description="Helical" evidence="1">
    <location>
        <begin position="88"/>
        <end position="107"/>
    </location>
</feature>
<evidence type="ECO:0000313" key="3">
    <source>
        <dbReference type="Proteomes" id="UP000076586"/>
    </source>
</evidence>
<name>A0A170ZPT0_9BACT</name>
<proteinExistence type="predicted"/>
<dbReference type="STRING" id="681398.PJIAN_3202"/>
<keyword evidence="1" id="KW-0472">Membrane</keyword>
<comment type="caution">
    <text evidence="2">The sequence shown here is derived from an EMBL/GenBank/DDBJ whole genome shotgun (WGS) entry which is preliminary data.</text>
</comment>
<keyword evidence="3" id="KW-1185">Reference proteome</keyword>
<dbReference type="AlphaFoldDB" id="A0A170ZPT0"/>
<feature type="transmembrane region" description="Helical" evidence="1">
    <location>
        <begin position="12"/>
        <end position="31"/>
    </location>
</feature>
<keyword evidence="1" id="KW-0812">Transmembrane</keyword>
<evidence type="ECO:0008006" key="4">
    <source>
        <dbReference type="Google" id="ProtNLM"/>
    </source>
</evidence>
<reference evidence="3" key="2">
    <citation type="journal article" date="2017" name="Genome Announc.">
        <title>Draft genome sequence of Paludibacter jiangxiensis NM7(T), a propionate-producing fermentative bacterium.</title>
        <authorList>
            <person name="Qiu Y.-L."/>
            <person name="Tourlousse D.M."/>
            <person name="Matsuura N."/>
            <person name="Ohashi A."/>
            <person name="Sekiguchi Y."/>
        </authorList>
    </citation>
    <scope>NUCLEOTIDE SEQUENCE [LARGE SCALE GENOMIC DNA]</scope>
    <source>
        <strain evidence="3">NM7</strain>
    </source>
</reference>
<dbReference type="Proteomes" id="UP000076586">
    <property type="component" value="Unassembled WGS sequence"/>
</dbReference>
<reference evidence="3" key="1">
    <citation type="submission" date="2016-04" db="EMBL/GenBank/DDBJ databases">
        <title>Draft genome sequence of Paludibacter jiangxiensis strain NM7.</title>
        <authorList>
            <person name="Qiu Y."/>
            <person name="Matsuura N."/>
            <person name="Ohashi A."/>
            <person name="Tourlousse M.D."/>
            <person name="Sekiguchi Y."/>
        </authorList>
    </citation>
    <scope>NUCLEOTIDE SEQUENCE [LARGE SCALE GENOMIC DNA]</scope>
    <source>
        <strain evidence="3">NM7</strain>
    </source>
</reference>
<accession>A0A170ZPT0</accession>
<keyword evidence="1" id="KW-1133">Transmembrane helix</keyword>